<evidence type="ECO:0000256" key="4">
    <source>
        <dbReference type="ARBA" id="ARBA00022496"/>
    </source>
</evidence>
<dbReference type="CDD" id="cd01347">
    <property type="entry name" value="ligand_gated_channel"/>
    <property type="match status" value="1"/>
</dbReference>
<dbReference type="PANTHER" id="PTHR32552:SF68">
    <property type="entry name" value="FERRICHROME OUTER MEMBRANE TRANSPORTER_PHAGE RECEPTOR"/>
    <property type="match status" value="1"/>
</dbReference>
<dbReference type="InterPro" id="IPR012910">
    <property type="entry name" value="Plug_dom"/>
</dbReference>
<dbReference type="Gene3D" id="2.170.130.10">
    <property type="entry name" value="TonB-dependent receptor, plug domain"/>
    <property type="match status" value="1"/>
</dbReference>
<dbReference type="GO" id="GO:0009279">
    <property type="term" value="C:cell outer membrane"/>
    <property type="evidence" value="ECO:0007669"/>
    <property type="project" value="UniProtKB-SubCell"/>
</dbReference>
<dbReference type="PROSITE" id="PS52016">
    <property type="entry name" value="TONB_DEPENDENT_REC_3"/>
    <property type="match status" value="1"/>
</dbReference>
<evidence type="ECO:0000256" key="10">
    <source>
        <dbReference type="ARBA" id="ARBA00023237"/>
    </source>
</evidence>
<evidence type="ECO:0000313" key="13">
    <source>
        <dbReference type="EMBL" id="SUC20083.1"/>
    </source>
</evidence>
<evidence type="ECO:0000256" key="11">
    <source>
        <dbReference type="PROSITE-ProRule" id="PRU01360"/>
    </source>
</evidence>
<evidence type="ECO:0000256" key="6">
    <source>
        <dbReference type="ARBA" id="ARBA00022729"/>
    </source>
</evidence>
<evidence type="ECO:0000256" key="3">
    <source>
        <dbReference type="ARBA" id="ARBA00022452"/>
    </source>
</evidence>
<name>A0A379FHV4_PROMI</name>
<dbReference type="Pfam" id="PF07715">
    <property type="entry name" value="Plug"/>
    <property type="match status" value="1"/>
</dbReference>
<keyword evidence="10 11" id="KW-0998">Cell outer membrane</keyword>
<dbReference type="EMBL" id="UGTS01000004">
    <property type="protein sequence ID" value="SUC20083.1"/>
    <property type="molecule type" value="Genomic_DNA"/>
</dbReference>
<dbReference type="SUPFAM" id="SSF56935">
    <property type="entry name" value="Porins"/>
    <property type="match status" value="1"/>
</dbReference>
<gene>
    <name evidence="13" type="primary">fhuA_1</name>
    <name evidence="13" type="ORF">NCTC11938_01627</name>
</gene>
<dbReference type="InterPro" id="IPR037066">
    <property type="entry name" value="Plug_dom_sf"/>
</dbReference>
<sequence>MDAQDVSSVSQALRYTPGVFTEYRGSSNRNDEIFIRGYSYAPRFLDGLSYGMGASSSTGAIDPWLLERVELIRGPSSVLYGQLNPGGLVAMTSKRPTSTTINHIQARVGNDKLAETAFDFAGSLSDDNRILYRLNGLAKTQHTQIKDYKEERFALAPAITFLPNEQTRLTLLSFIQQEPEAGYRNFLPAYGTVKTTPEGTIPFDFNVNNADYHQSWRQQYGVGYEFEHEFNDRLKLIQNARYSHIKQKYKYLVFGSLRKDNPYILERRAQQEKRETDTFGIDTRLQADFDTEKLAHTVIIGIDYQWSKNKDNLLQAMGPEYDLDWRNPNYHYPIDISLQKPGDKSITKTRPVRDLFARSDPMEKLDLIRGITPRLGASSYL</sequence>
<keyword evidence="5 11" id="KW-0812">Transmembrane</keyword>
<comment type="similarity">
    <text evidence="11">Belongs to the TonB-dependent receptor family.</text>
</comment>
<keyword evidence="6" id="KW-0732">Signal</keyword>
<evidence type="ECO:0000256" key="7">
    <source>
        <dbReference type="ARBA" id="ARBA00023004"/>
    </source>
</evidence>
<feature type="domain" description="TonB-dependent receptor plug" evidence="12">
    <location>
        <begin position="1"/>
        <end position="87"/>
    </location>
</feature>
<evidence type="ECO:0000256" key="8">
    <source>
        <dbReference type="ARBA" id="ARBA00023065"/>
    </source>
</evidence>
<dbReference type="PANTHER" id="PTHR32552">
    <property type="entry name" value="FERRICHROME IRON RECEPTOR-RELATED"/>
    <property type="match status" value="1"/>
</dbReference>
<dbReference type="Gene3D" id="2.40.170.20">
    <property type="entry name" value="TonB-dependent receptor, beta-barrel domain"/>
    <property type="match status" value="1"/>
</dbReference>
<keyword evidence="4" id="KW-0410">Iron transport</keyword>
<evidence type="ECO:0000256" key="2">
    <source>
        <dbReference type="ARBA" id="ARBA00022448"/>
    </source>
</evidence>
<dbReference type="GO" id="GO:0015344">
    <property type="term" value="F:siderophore uptake transmembrane transporter activity"/>
    <property type="evidence" value="ECO:0007669"/>
    <property type="project" value="TreeGrafter"/>
</dbReference>
<proteinExistence type="inferred from homology"/>
<dbReference type="InterPro" id="IPR036942">
    <property type="entry name" value="Beta-barrel_TonB_sf"/>
</dbReference>
<evidence type="ECO:0000256" key="9">
    <source>
        <dbReference type="ARBA" id="ARBA00023136"/>
    </source>
</evidence>
<keyword evidence="9 11" id="KW-0472">Membrane</keyword>
<dbReference type="AlphaFoldDB" id="A0A379FHV4"/>
<dbReference type="InterPro" id="IPR039426">
    <property type="entry name" value="TonB-dep_rcpt-like"/>
</dbReference>
<keyword evidence="2 11" id="KW-0813">Transport</keyword>
<evidence type="ECO:0000259" key="12">
    <source>
        <dbReference type="Pfam" id="PF07715"/>
    </source>
</evidence>
<keyword evidence="8" id="KW-0406">Ion transport</keyword>
<accession>A0A379FHV4</accession>
<keyword evidence="3 11" id="KW-1134">Transmembrane beta strand</keyword>
<keyword evidence="13" id="KW-0675">Receptor</keyword>
<evidence type="ECO:0000313" key="14">
    <source>
        <dbReference type="Proteomes" id="UP000254191"/>
    </source>
</evidence>
<evidence type="ECO:0000256" key="1">
    <source>
        <dbReference type="ARBA" id="ARBA00004571"/>
    </source>
</evidence>
<reference evidence="13 14" key="1">
    <citation type="submission" date="2018-06" db="EMBL/GenBank/DDBJ databases">
        <authorList>
            <consortium name="Pathogen Informatics"/>
            <person name="Doyle S."/>
        </authorList>
    </citation>
    <scope>NUCLEOTIDE SEQUENCE [LARGE SCALE GENOMIC DNA]</scope>
    <source>
        <strain evidence="13 14">NCTC11938</strain>
    </source>
</reference>
<organism evidence="13 14">
    <name type="scientific">Proteus mirabilis</name>
    <dbReference type="NCBI Taxonomy" id="584"/>
    <lineage>
        <taxon>Bacteria</taxon>
        <taxon>Pseudomonadati</taxon>
        <taxon>Pseudomonadota</taxon>
        <taxon>Gammaproteobacteria</taxon>
        <taxon>Enterobacterales</taxon>
        <taxon>Morganellaceae</taxon>
        <taxon>Proteus</taxon>
    </lineage>
</organism>
<dbReference type="Proteomes" id="UP000254191">
    <property type="component" value="Unassembled WGS sequence"/>
</dbReference>
<comment type="subcellular location">
    <subcellularLocation>
        <location evidence="1 11">Cell outer membrane</location>
        <topology evidence="1 11">Multi-pass membrane protein</topology>
    </subcellularLocation>
</comment>
<evidence type="ECO:0000256" key="5">
    <source>
        <dbReference type="ARBA" id="ARBA00022692"/>
    </source>
</evidence>
<keyword evidence="7" id="KW-0408">Iron</keyword>
<protein>
    <submittedName>
        <fullName evidence="13">TonB-dependent ferric siderephore receptor</fullName>
    </submittedName>
</protein>